<keyword evidence="2" id="KW-0560">Oxidoreductase</keyword>
<proteinExistence type="inferred from homology"/>
<dbReference type="WormBase" id="Bm4472">
    <property type="protein sequence ID" value="BM40488"/>
    <property type="gene ID" value="WBGene00224733"/>
    <property type="gene designation" value="Bma-dhs-5"/>
</dbReference>
<gene>
    <name evidence="5" type="primary">bma-dhs-5</name>
    <name evidence="4 5" type="ORF">Bm4472</name>
    <name evidence="4" type="ORF">BM_Bm4472</name>
</gene>
<evidence type="ECO:0000256" key="2">
    <source>
        <dbReference type="ARBA" id="ARBA00023002"/>
    </source>
</evidence>
<dbReference type="Pfam" id="PF00106">
    <property type="entry name" value="adh_short"/>
    <property type="match status" value="2"/>
</dbReference>
<dbReference type="SUPFAM" id="SSF51735">
    <property type="entry name" value="NAD(P)-binding Rossmann-fold domains"/>
    <property type="match status" value="2"/>
</dbReference>
<keyword evidence="3" id="KW-0472">Membrane</keyword>
<dbReference type="PANTHER" id="PTHR43899">
    <property type="entry name" value="RH59310P"/>
    <property type="match status" value="1"/>
</dbReference>
<reference evidence="4" key="2">
    <citation type="submission" date="2012-12" db="EMBL/GenBank/DDBJ databases">
        <authorList>
            <person name="Gao Y.W."/>
            <person name="Fan S.T."/>
            <person name="Sun H.T."/>
            <person name="Wang Z."/>
            <person name="Gao X.L."/>
            <person name="Li Y.G."/>
            <person name="Wang T.C."/>
            <person name="Zhang K."/>
            <person name="Xu W.W."/>
            <person name="Yu Z.J."/>
            <person name="Xia X.Z."/>
        </authorList>
    </citation>
    <scope>NUCLEOTIDE SEQUENCE</scope>
    <source>
        <strain evidence="4">FR3</strain>
    </source>
</reference>
<dbReference type="InterPro" id="IPR002347">
    <property type="entry name" value="SDR_fam"/>
</dbReference>
<evidence type="ECO:0000313" key="5">
    <source>
        <dbReference type="WormBase" id="Bm4472"/>
    </source>
</evidence>
<dbReference type="GO" id="GO:0016491">
    <property type="term" value="F:oxidoreductase activity"/>
    <property type="evidence" value="ECO:0007669"/>
    <property type="project" value="UniProtKB-KW"/>
</dbReference>
<keyword evidence="3" id="KW-1133">Transmembrane helix</keyword>
<protein>
    <submittedName>
        <fullName evidence="4">Bm4472</fullName>
    </submittedName>
</protein>
<feature type="transmembrane region" description="Helical" evidence="3">
    <location>
        <begin position="12"/>
        <end position="30"/>
    </location>
</feature>
<keyword evidence="3" id="KW-0812">Transmembrane</keyword>
<accession>A0A0I9R300</accession>
<dbReference type="PRINTS" id="PR00081">
    <property type="entry name" value="GDHRDH"/>
</dbReference>
<organism evidence="4">
    <name type="scientific">Brugia malayi</name>
    <name type="common">Filarial nematode worm</name>
    <dbReference type="NCBI Taxonomy" id="6279"/>
    <lineage>
        <taxon>Eukaryota</taxon>
        <taxon>Metazoa</taxon>
        <taxon>Ecdysozoa</taxon>
        <taxon>Nematoda</taxon>
        <taxon>Chromadorea</taxon>
        <taxon>Rhabditida</taxon>
        <taxon>Spirurina</taxon>
        <taxon>Spiruromorpha</taxon>
        <taxon>Filarioidea</taxon>
        <taxon>Onchocercidae</taxon>
        <taxon>Brugia</taxon>
    </lineage>
</organism>
<dbReference type="InterPro" id="IPR051019">
    <property type="entry name" value="VLCFA-Steroid_DH"/>
</dbReference>
<dbReference type="CDD" id="cd05356">
    <property type="entry name" value="17beta-HSD1_like_SDR_c"/>
    <property type="match status" value="1"/>
</dbReference>
<dbReference type="PANTHER" id="PTHR43899:SF13">
    <property type="entry name" value="RH59310P"/>
    <property type="match status" value="1"/>
</dbReference>
<evidence type="ECO:0000256" key="1">
    <source>
        <dbReference type="ARBA" id="ARBA00006484"/>
    </source>
</evidence>
<dbReference type="InterPro" id="IPR036291">
    <property type="entry name" value="NAD(P)-bd_dom_sf"/>
</dbReference>
<dbReference type="Gene3D" id="3.40.50.720">
    <property type="entry name" value="NAD(P)-binding Rossmann-like Domain"/>
    <property type="match status" value="2"/>
</dbReference>
<dbReference type="EMBL" id="LN856962">
    <property type="protein sequence ID" value="CTP81292.1"/>
    <property type="molecule type" value="Genomic_DNA"/>
</dbReference>
<feature type="transmembrane region" description="Helical" evidence="3">
    <location>
        <begin position="42"/>
        <end position="59"/>
    </location>
</feature>
<comment type="similarity">
    <text evidence="1">Belongs to the short-chain dehydrogenases/reductases (SDR) family.</text>
</comment>
<reference evidence="4" key="1">
    <citation type="journal article" date="2007" name="Science">
        <title>Draft genome of the filarial nematode parasite Brugia malayi.</title>
        <authorList>
            <person name="Ghedin E."/>
            <person name="Wang S."/>
            <person name="Spiro D."/>
            <person name="Caler E."/>
            <person name="Zhao Q."/>
            <person name="Crabtree J."/>
            <person name="Allen J.E."/>
            <person name="Delcher A.L."/>
            <person name="Guiliano D.B."/>
            <person name="Miranda-Saavedra D."/>
            <person name="Angiuoli S.V."/>
            <person name="Creasy T."/>
            <person name="Amedeo P."/>
            <person name="Haas B."/>
            <person name="El-Sayed N.M."/>
            <person name="Wortman J.R."/>
            <person name="Feldblyum T."/>
            <person name="Tallon L."/>
            <person name="Schatz M."/>
            <person name="Shumway M."/>
            <person name="Koo H."/>
            <person name="Salzberg S.L."/>
            <person name="Schobel S."/>
            <person name="Pertea M."/>
            <person name="Pop M."/>
            <person name="White O."/>
            <person name="Barton G.J."/>
            <person name="Carlow C.K."/>
            <person name="Crawford M.J."/>
            <person name="Daub J."/>
            <person name="Dimmic M.W."/>
            <person name="Estes C.F."/>
            <person name="Foster J.M."/>
            <person name="Ganatra M."/>
            <person name="Gregory W.F."/>
            <person name="Johnson N.M."/>
            <person name="Jin J."/>
            <person name="Komuniecki R."/>
            <person name="Korf I."/>
            <person name="Kumar S."/>
            <person name="Laney S."/>
            <person name="Li B.W."/>
            <person name="Li W."/>
            <person name="Lindblom T.H."/>
            <person name="Lustigman S."/>
            <person name="Ma D."/>
            <person name="Maina C.V."/>
            <person name="Martin D.M."/>
            <person name="McCarter J.P."/>
            <person name="McReynolds L."/>
            <person name="Mitreva M."/>
            <person name="Nutman T.B."/>
            <person name="Parkinson J."/>
            <person name="Peregrin-Alvarez J.M."/>
            <person name="Poole C."/>
            <person name="Ren Q."/>
            <person name="Saunders L."/>
            <person name="Sluder A.E."/>
            <person name="Smith K."/>
            <person name="Stanke M."/>
            <person name="Unnasch T.R."/>
            <person name="Ware J."/>
            <person name="Wei A.D."/>
            <person name="Weil G."/>
            <person name="Williams D.J."/>
            <person name="Zhang Y."/>
            <person name="Williams S.A."/>
            <person name="Fraser-Liggett C."/>
            <person name="Slatko B."/>
            <person name="Blaxter M.L."/>
            <person name="Scott A.L."/>
        </authorList>
    </citation>
    <scope>NUCLEOTIDE SEQUENCE</scope>
    <source>
        <strain evidence="4">FR3</strain>
    </source>
</reference>
<name>A0A0I9R300_BRUMA</name>
<sequence>MKVETGDNSFSSSWKIIMFDLLHSTLYWVLKTYIVYRIVRTAVALWSTVAIYVIAPLFYKPNFDPYKGRWTVVTGGTDGIGKAYTIELAKNGLRKFLLIGRNEIKLQGMKTYLEDKFGARVQTYLFDFYDGDYNEMRNFIEDIDVGFVLNSVGVGRERMERYGDNPEADRRLLKVNGLGAAEFLSIVLPTMEKNGGGQIVVLSSCQGFRPFPYIASYCASKVMLSFLCEAINREWSTVKVQCLTPALVATKMTHYDNNYRSLFVKNADDFVKEAVNTIGLTSMTSGCLNHELQMLTRHMFPWTLLKYILLPVYWYHKRRTDASQEVTAENKKFGARVQTYLFDFYDGDYNEMRNFIEDIDVGFVLNSVGVGRERMERYGDNPEADRRLLKVNGLGAAEFLSIVLPTMEKNGGGQIVVLSSCQGFRPFPYIASYCASKGDVLDAS</sequence>
<dbReference type="AlphaFoldDB" id="A0A0I9R300"/>
<evidence type="ECO:0000313" key="4">
    <source>
        <dbReference type="EMBL" id="CTP81292.1"/>
    </source>
</evidence>
<evidence type="ECO:0000256" key="3">
    <source>
        <dbReference type="SAM" id="Phobius"/>
    </source>
</evidence>
<dbReference type="GO" id="GO:0005783">
    <property type="term" value="C:endoplasmic reticulum"/>
    <property type="evidence" value="ECO:0007669"/>
    <property type="project" value="TreeGrafter"/>
</dbReference>
<dbReference type="OMA" id="YKGRWTV"/>